<proteinExistence type="predicted"/>
<comment type="caution">
    <text evidence="1">The sequence shown here is derived from an EMBL/GenBank/DDBJ whole genome shotgun (WGS) entry which is preliminary data.</text>
</comment>
<dbReference type="AlphaFoldDB" id="A0A7Y6MF24"/>
<reference evidence="1 2" key="1">
    <citation type="submission" date="2020-06" db="EMBL/GenBank/DDBJ databases">
        <authorList>
            <person name="Chanama M."/>
        </authorList>
    </citation>
    <scope>NUCLEOTIDE SEQUENCE [LARGE SCALE GENOMIC DNA]</scope>
    <source>
        <strain evidence="1 2">TBRC6557</strain>
    </source>
</reference>
<dbReference type="Proteomes" id="UP000546126">
    <property type="component" value="Unassembled WGS sequence"/>
</dbReference>
<name>A0A7Y6MF24_9ACTN</name>
<evidence type="ECO:0000313" key="1">
    <source>
        <dbReference type="EMBL" id="NUW45557.1"/>
    </source>
</evidence>
<sequence length="135" mass="13101">MALRIPTAARNAAIDAVVDLLDAGAGAATIEVRTGSQPATANDAATGTVLATFTLADPAFGSASSGVATLASTPRSTTGVAAGTAGWFRAKDSNGNTVFDGAVGTSGAELNLNTLTISVGVNVEITSGTMTMPAG</sequence>
<accession>A0A7Y6MF24</accession>
<keyword evidence="2" id="KW-1185">Reference proteome</keyword>
<evidence type="ECO:0000313" key="2">
    <source>
        <dbReference type="Proteomes" id="UP000546126"/>
    </source>
</evidence>
<organism evidence="1 2">
    <name type="scientific">Nonomuraea rhodomycinica</name>
    <dbReference type="NCBI Taxonomy" id="1712872"/>
    <lineage>
        <taxon>Bacteria</taxon>
        <taxon>Bacillati</taxon>
        <taxon>Actinomycetota</taxon>
        <taxon>Actinomycetes</taxon>
        <taxon>Streptosporangiales</taxon>
        <taxon>Streptosporangiaceae</taxon>
        <taxon>Nonomuraea</taxon>
    </lineage>
</organism>
<gene>
    <name evidence="1" type="ORF">HT134_36395</name>
</gene>
<dbReference type="RefSeq" id="WP_175605016.1">
    <property type="nucleotide sequence ID" value="NZ_JABWGO010000012.1"/>
</dbReference>
<protein>
    <submittedName>
        <fullName evidence="1">Uncharacterized protein</fullName>
    </submittedName>
</protein>
<dbReference type="EMBL" id="JABWGO010000012">
    <property type="protein sequence ID" value="NUW45557.1"/>
    <property type="molecule type" value="Genomic_DNA"/>
</dbReference>